<keyword evidence="2" id="KW-1185">Reference proteome</keyword>
<protein>
    <submittedName>
        <fullName evidence="1">DUF5701 family protein</fullName>
    </submittedName>
</protein>
<reference evidence="1 2" key="2">
    <citation type="submission" date="2023-10" db="EMBL/GenBank/DDBJ databases">
        <authorList>
            <person name="Han X.F."/>
        </authorList>
    </citation>
    <scope>NUCLEOTIDE SEQUENCE [LARGE SCALE GENOMIC DNA]</scope>
    <source>
        <strain evidence="1 2">KCTC 39840</strain>
    </source>
</reference>
<proteinExistence type="predicted"/>
<dbReference type="Proteomes" id="UP001284601">
    <property type="component" value="Unassembled WGS sequence"/>
</dbReference>
<dbReference type="InterPro" id="IPR043755">
    <property type="entry name" value="DUF5701"/>
</dbReference>
<evidence type="ECO:0000313" key="1">
    <source>
        <dbReference type="EMBL" id="MDW5594320.1"/>
    </source>
</evidence>
<evidence type="ECO:0000313" key="2">
    <source>
        <dbReference type="Proteomes" id="UP001284601"/>
    </source>
</evidence>
<accession>A0ABU4HP47</accession>
<sequence>MRAELTEIPAVLSAATEFEHQVETLIAKGYAWTAGLTDEQFRALVAPLAAHVAELPGPPALPEAPGEPPRPIPFVLVVDRTLVAPMRAAEQIERRGRRAIVTMLTAEDLDAFTPIESVTPPAGGAYLLLDVDLGWSTRNDPPARALPLLEAQGRSPLTLEEGIALVTHQPEAVATNAGFSLLGSRRGDRRVTAMWISRGSPKLGWCFAGAPHTWLGSASCGGRVGLA</sequence>
<reference evidence="2" key="1">
    <citation type="submission" date="2023-07" db="EMBL/GenBank/DDBJ databases">
        <title>Conexibacter stalactiti sp. nov., isolated from stalactites in a lava cave and emended description of the genus Conexibacter.</title>
        <authorList>
            <person name="Lee S.D."/>
        </authorList>
    </citation>
    <scope>NUCLEOTIDE SEQUENCE [LARGE SCALE GENOMIC DNA]</scope>
    <source>
        <strain evidence="2">KCTC 39840</strain>
    </source>
</reference>
<organism evidence="1 2">
    <name type="scientific">Conexibacter stalactiti</name>
    <dbReference type="NCBI Taxonomy" id="1940611"/>
    <lineage>
        <taxon>Bacteria</taxon>
        <taxon>Bacillati</taxon>
        <taxon>Actinomycetota</taxon>
        <taxon>Thermoleophilia</taxon>
        <taxon>Solirubrobacterales</taxon>
        <taxon>Conexibacteraceae</taxon>
        <taxon>Conexibacter</taxon>
    </lineage>
</organism>
<name>A0ABU4HP47_9ACTN</name>
<dbReference type="EMBL" id="JAWSTH010000015">
    <property type="protein sequence ID" value="MDW5594320.1"/>
    <property type="molecule type" value="Genomic_DNA"/>
</dbReference>
<dbReference type="RefSeq" id="WP_318596591.1">
    <property type="nucleotide sequence ID" value="NZ_JAWSTH010000015.1"/>
</dbReference>
<gene>
    <name evidence="1" type="ORF">R7226_08235</name>
</gene>
<dbReference type="Pfam" id="PF18959">
    <property type="entry name" value="DUF5701"/>
    <property type="match status" value="1"/>
</dbReference>
<comment type="caution">
    <text evidence="1">The sequence shown here is derived from an EMBL/GenBank/DDBJ whole genome shotgun (WGS) entry which is preliminary data.</text>
</comment>